<gene>
    <name evidence="1" type="ORF">NUW54_g8319</name>
</gene>
<protein>
    <submittedName>
        <fullName evidence="1">Uncharacterized protein</fullName>
    </submittedName>
</protein>
<dbReference type="Proteomes" id="UP001144978">
    <property type="component" value="Unassembled WGS sequence"/>
</dbReference>
<organism evidence="1 2">
    <name type="scientific">Trametes sanguinea</name>
    <dbReference type="NCBI Taxonomy" id="158606"/>
    <lineage>
        <taxon>Eukaryota</taxon>
        <taxon>Fungi</taxon>
        <taxon>Dikarya</taxon>
        <taxon>Basidiomycota</taxon>
        <taxon>Agaricomycotina</taxon>
        <taxon>Agaricomycetes</taxon>
        <taxon>Polyporales</taxon>
        <taxon>Polyporaceae</taxon>
        <taxon>Trametes</taxon>
    </lineage>
</organism>
<dbReference type="EMBL" id="JANSHE010002555">
    <property type="protein sequence ID" value="KAJ2990981.1"/>
    <property type="molecule type" value="Genomic_DNA"/>
</dbReference>
<accession>A0ACC1PHJ1</accession>
<evidence type="ECO:0000313" key="2">
    <source>
        <dbReference type="Proteomes" id="UP001144978"/>
    </source>
</evidence>
<sequence length="149" mass="16615">MLHPPVPCLVHLFLVLHSSLPMHRLSSCVSSLVRITELPIPKLQVPRQSPPYIHSTLSWIRLASAQQHFLSACYPIVQASHHTTTNPPAIGFWIQRQRQQVVSATTDSSLLSSFLAQHSVINHQQQVFRYDGLPTGGTKPGSTSLRRNV</sequence>
<comment type="caution">
    <text evidence="1">The sequence shown here is derived from an EMBL/GenBank/DDBJ whole genome shotgun (WGS) entry which is preliminary data.</text>
</comment>
<reference evidence="1" key="1">
    <citation type="submission" date="2022-08" db="EMBL/GenBank/DDBJ databases">
        <title>Genome Sequence of Pycnoporus sanguineus.</title>
        <authorList>
            <person name="Buettner E."/>
        </authorList>
    </citation>
    <scope>NUCLEOTIDE SEQUENCE</scope>
    <source>
        <strain evidence="1">CG-C14</strain>
    </source>
</reference>
<keyword evidence="2" id="KW-1185">Reference proteome</keyword>
<name>A0ACC1PHJ1_9APHY</name>
<evidence type="ECO:0000313" key="1">
    <source>
        <dbReference type="EMBL" id="KAJ2990981.1"/>
    </source>
</evidence>
<proteinExistence type="predicted"/>